<evidence type="ECO:0000256" key="7">
    <source>
        <dbReference type="SAM" id="Phobius"/>
    </source>
</evidence>
<evidence type="ECO:0000256" key="1">
    <source>
        <dbReference type="ARBA" id="ARBA00004651"/>
    </source>
</evidence>
<dbReference type="InterPro" id="IPR050250">
    <property type="entry name" value="Macrolide_Exporter_MacB"/>
</dbReference>
<dbReference type="InterPro" id="IPR002229">
    <property type="entry name" value="RhesusRHD"/>
</dbReference>
<dbReference type="InterPro" id="IPR025857">
    <property type="entry name" value="MacB_PCD"/>
</dbReference>
<keyword evidence="3 7" id="KW-0812">Transmembrane</keyword>
<dbReference type="EMBL" id="JBHSUS010000001">
    <property type="protein sequence ID" value="MFC6438650.1"/>
    <property type="molecule type" value="Genomic_DNA"/>
</dbReference>
<dbReference type="Pfam" id="PF02687">
    <property type="entry name" value="FtsX"/>
    <property type="match status" value="1"/>
</dbReference>
<feature type="transmembrane region" description="Helical" evidence="7">
    <location>
        <begin position="273"/>
        <end position="294"/>
    </location>
</feature>
<dbReference type="PANTHER" id="PTHR30572:SF4">
    <property type="entry name" value="ABC TRANSPORTER PERMEASE YTRF"/>
    <property type="match status" value="1"/>
</dbReference>
<keyword evidence="4 7" id="KW-1133">Transmembrane helix</keyword>
<evidence type="ECO:0000259" key="8">
    <source>
        <dbReference type="Pfam" id="PF02687"/>
    </source>
</evidence>
<keyword evidence="11" id="KW-1185">Reference proteome</keyword>
<keyword evidence="5 7" id="KW-0472">Membrane</keyword>
<feature type="transmembrane region" description="Helical" evidence="7">
    <location>
        <begin position="21"/>
        <end position="41"/>
    </location>
</feature>
<dbReference type="RefSeq" id="WP_131259464.1">
    <property type="nucleotide sequence ID" value="NZ_JBHSUS010000001.1"/>
</dbReference>
<comment type="similarity">
    <text evidence="6">Belongs to the ABC-4 integral membrane protein family.</text>
</comment>
<feature type="transmembrane region" description="Helical" evidence="7">
    <location>
        <begin position="326"/>
        <end position="352"/>
    </location>
</feature>
<name>A0ABW1XIQ2_9ALTE</name>
<comment type="caution">
    <text evidence="10">The sequence shown here is derived from an EMBL/GenBank/DDBJ whole genome shotgun (WGS) entry which is preliminary data.</text>
</comment>
<evidence type="ECO:0000256" key="3">
    <source>
        <dbReference type="ARBA" id="ARBA00022692"/>
    </source>
</evidence>
<feature type="transmembrane region" description="Helical" evidence="7">
    <location>
        <begin position="358"/>
        <end position="381"/>
    </location>
</feature>
<protein>
    <submittedName>
        <fullName evidence="10">ABC transporter permease</fullName>
    </submittedName>
</protein>
<keyword evidence="2" id="KW-1003">Cell membrane</keyword>
<evidence type="ECO:0000256" key="4">
    <source>
        <dbReference type="ARBA" id="ARBA00022989"/>
    </source>
</evidence>
<evidence type="ECO:0000259" key="9">
    <source>
        <dbReference type="Pfam" id="PF12704"/>
    </source>
</evidence>
<evidence type="ECO:0000256" key="2">
    <source>
        <dbReference type="ARBA" id="ARBA00022475"/>
    </source>
</evidence>
<feature type="domain" description="ABC3 transporter permease C-terminal" evidence="8">
    <location>
        <begin position="277"/>
        <end position="391"/>
    </location>
</feature>
<dbReference type="Proteomes" id="UP001596364">
    <property type="component" value="Unassembled WGS sequence"/>
</dbReference>
<comment type="subcellular location">
    <subcellularLocation>
        <location evidence="1">Cell membrane</location>
        <topology evidence="1">Multi-pass membrane protein</topology>
    </subcellularLocation>
</comment>
<evidence type="ECO:0000256" key="6">
    <source>
        <dbReference type="ARBA" id="ARBA00038076"/>
    </source>
</evidence>
<dbReference type="PRINTS" id="PR00342">
    <property type="entry name" value="RHESUSRHD"/>
</dbReference>
<organism evidence="10 11">
    <name type="scientific">Pseudobowmanella zhangzhouensis</name>
    <dbReference type="NCBI Taxonomy" id="1537679"/>
    <lineage>
        <taxon>Bacteria</taxon>
        <taxon>Pseudomonadati</taxon>
        <taxon>Pseudomonadota</taxon>
        <taxon>Gammaproteobacteria</taxon>
        <taxon>Alteromonadales</taxon>
        <taxon>Alteromonadaceae</taxon>
    </lineage>
</organism>
<accession>A0ABW1XIQ2</accession>
<gene>
    <name evidence="10" type="ORF">ACFP85_00550</name>
</gene>
<evidence type="ECO:0000256" key="5">
    <source>
        <dbReference type="ARBA" id="ARBA00023136"/>
    </source>
</evidence>
<proteinExistence type="inferred from homology"/>
<reference evidence="11" key="1">
    <citation type="journal article" date="2019" name="Int. J. Syst. Evol. Microbiol.">
        <title>The Global Catalogue of Microorganisms (GCM) 10K type strain sequencing project: providing services to taxonomists for standard genome sequencing and annotation.</title>
        <authorList>
            <consortium name="The Broad Institute Genomics Platform"/>
            <consortium name="The Broad Institute Genome Sequencing Center for Infectious Disease"/>
            <person name="Wu L."/>
            <person name="Ma J."/>
        </authorList>
    </citation>
    <scope>NUCLEOTIDE SEQUENCE [LARGE SCALE GENOMIC DNA]</scope>
    <source>
        <strain evidence="11">CGMCC 1.16031</strain>
    </source>
</reference>
<feature type="domain" description="MacB-like periplasmic core" evidence="9">
    <location>
        <begin position="21"/>
        <end position="241"/>
    </location>
</feature>
<sequence>MKLLDGLNWVQRSVIAQRNRSLLTIGGFAIGICAVTLLAAVGDSLRQFVLDEFTQFGSNIIAATPGKSDTLGITSILRTNRALTLEDSEALARLPGVEAVVPIVAGTALVKQQSLSRATDIMGVGAFANQAWKMQVASGQFLPDDDLARPRNFAVLGSKLAAALFPDSSAVGATVRIGSRRFRVVGVMAPKGQFVGMDLDEMAYIPAALALQLFNRDSLMEVDVVYRDGQSAEAMRERVKQRLIARHGSEDFTLISQDQMLSSLDNILRVVRLAGMAIGAISLLVGSVGIYTILTINLSERRAEVGLLRALGIHQTLLVKLFLGEALLMALIGGIIGLLVLAAAQAALWLALPQLPALFTFTSSSLGLGVSLLVGLIAGALPALHAAKLPPIEALRAE</sequence>
<dbReference type="InterPro" id="IPR003838">
    <property type="entry name" value="ABC3_permease_C"/>
</dbReference>
<dbReference type="PANTHER" id="PTHR30572">
    <property type="entry name" value="MEMBRANE COMPONENT OF TRANSPORTER-RELATED"/>
    <property type="match status" value="1"/>
</dbReference>
<evidence type="ECO:0000313" key="11">
    <source>
        <dbReference type="Proteomes" id="UP001596364"/>
    </source>
</evidence>
<evidence type="ECO:0000313" key="10">
    <source>
        <dbReference type="EMBL" id="MFC6438650.1"/>
    </source>
</evidence>
<dbReference type="Pfam" id="PF12704">
    <property type="entry name" value="MacB_PCD"/>
    <property type="match status" value="1"/>
</dbReference>